<protein>
    <recommendedName>
        <fullName evidence="5">protein adenylyltransferase</fullName>
        <ecNumber evidence="5">2.7.7.108</ecNumber>
    </recommendedName>
</protein>
<dbReference type="GO" id="GO:0070733">
    <property type="term" value="F:AMPylase activity"/>
    <property type="evidence" value="ECO:0007669"/>
    <property type="project" value="UniProtKB-EC"/>
</dbReference>
<dbReference type="GO" id="GO:0051301">
    <property type="term" value="P:cell division"/>
    <property type="evidence" value="ECO:0007669"/>
    <property type="project" value="UniProtKB-KW"/>
</dbReference>
<dbReference type="PROSITE" id="PS51459">
    <property type="entry name" value="FIDO"/>
    <property type="match status" value="1"/>
</dbReference>
<gene>
    <name evidence="9" type="ORF">OR214_05164</name>
</gene>
<dbReference type="Proteomes" id="UP000013280">
    <property type="component" value="Unassembled WGS sequence"/>
</dbReference>
<evidence type="ECO:0000313" key="9">
    <source>
        <dbReference type="EMBL" id="ENZ74892.1"/>
    </source>
</evidence>
<feature type="domain" description="Fido" evidence="8">
    <location>
        <begin position="48"/>
        <end position="204"/>
    </location>
</feature>
<evidence type="ECO:0000259" key="8">
    <source>
        <dbReference type="PROSITE" id="PS51459"/>
    </source>
</evidence>
<dbReference type="EMBL" id="APMQ01000028">
    <property type="protein sequence ID" value="ENZ74892.1"/>
    <property type="molecule type" value="Genomic_DNA"/>
</dbReference>
<dbReference type="EC" id="2.7.7.108" evidence="5"/>
<dbReference type="Gene3D" id="1.10.3290.10">
    <property type="entry name" value="Fido-like domain"/>
    <property type="match status" value="1"/>
</dbReference>
<dbReference type="RefSeq" id="WP_004636793.1">
    <property type="nucleotide sequence ID" value="NZ_APMQ01000028.1"/>
</dbReference>
<evidence type="ECO:0000256" key="3">
    <source>
        <dbReference type="ARBA" id="ARBA00022741"/>
    </source>
</evidence>
<evidence type="ECO:0000256" key="2">
    <source>
        <dbReference type="ARBA" id="ARBA00022695"/>
    </source>
</evidence>
<keyword evidence="9" id="KW-0131">Cell cycle</keyword>
<evidence type="ECO:0000256" key="4">
    <source>
        <dbReference type="ARBA" id="ARBA00022840"/>
    </source>
</evidence>
<comment type="catalytic activity">
    <reaction evidence="7">
        <text>L-tyrosyl-[protein] + ATP = O-(5'-adenylyl)-L-tyrosyl-[protein] + diphosphate</text>
        <dbReference type="Rhea" id="RHEA:54288"/>
        <dbReference type="Rhea" id="RHEA-COMP:10136"/>
        <dbReference type="Rhea" id="RHEA-COMP:13846"/>
        <dbReference type="ChEBI" id="CHEBI:30616"/>
        <dbReference type="ChEBI" id="CHEBI:33019"/>
        <dbReference type="ChEBI" id="CHEBI:46858"/>
        <dbReference type="ChEBI" id="CHEBI:83624"/>
        <dbReference type="EC" id="2.7.7.108"/>
    </reaction>
</comment>
<dbReference type="Pfam" id="PF02661">
    <property type="entry name" value="Fic"/>
    <property type="match status" value="1"/>
</dbReference>
<name>R0DZZ9_RALPI</name>
<dbReference type="InterPro" id="IPR003812">
    <property type="entry name" value="Fido"/>
</dbReference>
<dbReference type="GO" id="GO:0051302">
    <property type="term" value="P:regulation of cell division"/>
    <property type="evidence" value="ECO:0007669"/>
    <property type="project" value="TreeGrafter"/>
</dbReference>
<comment type="caution">
    <text evidence="9">The sequence shown here is derived from an EMBL/GenBank/DDBJ whole genome shotgun (WGS) entry which is preliminary data.</text>
</comment>
<reference evidence="9 10" key="1">
    <citation type="journal article" date="2013" name="Genome Announc.">
        <title>Draft Genome Sequence for Ralstonia sp. Strain OR214, a Bacterium with Potential for Bioremediation.</title>
        <authorList>
            <person name="Utturkar S.M."/>
            <person name="Bollmann A."/>
            <person name="Brzoska R.M."/>
            <person name="Klingeman D.M."/>
            <person name="Epstein S.E."/>
            <person name="Palumbo A.V."/>
            <person name="Brown S.D."/>
        </authorList>
    </citation>
    <scope>NUCLEOTIDE SEQUENCE [LARGE SCALE GENOMIC DNA]</scope>
    <source>
        <strain evidence="9 10">OR214</strain>
    </source>
</reference>
<keyword evidence="3" id="KW-0547">Nucleotide-binding</keyword>
<evidence type="ECO:0000256" key="1">
    <source>
        <dbReference type="ARBA" id="ARBA00022679"/>
    </source>
</evidence>
<dbReference type="GO" id="GO:0005524">
    <property type="term" value="F:ATP binding"/>
    <property type="evidence" value="ECO:0007669"/>
    <property type="project" value="UniProtKB-KW"/>
</dbReference>
<dbReference type="InterPro" id="IPR036597">
    <property type="entry name" value="Fido-like_dom_sf"/>
</dbReference>
<dbReference type="AlphaFoldDB" id="R0DZZ9"/>
<proteinExistence type="predicted"/>
<dbReference type="PANTHER" id="PTHR39560">
    <property type="entry name" value="PROTEIN ADENYLYLTRANSFERASE FIC-RELATED"/>
    <property type="match status" value="1"/>
</dbReference>
<keyword evidence="4" id="KW-0067">ATP-binding</keyword>
<accession>R0DZZ9</accession>
<dbReference type="SUPFAM" id="SSF140931">
    <property type="entry name" value="Fic-like"/>
    <property type="match status" value="1"/>
</dbReference>
<evidence type="ECO:0000256" key="6">
    <source>
        <dbReference type="ARBA" id="ARBA00047939"/>
    </source>
</evidence>
<evidence type="ECO:0000256" key="5">
    <source>
        <dbReference type="ARBA" id="ARBA00034531"/>
    </source>
</evidence>
<comment type="catalytic activity">
    <reaction evidence="6">
        <text>L-threonyl-[protein] + ATP = 3-O-(5'-adenylyl)-L-threonyl-[protein] + diphosphate</text>
        <dbReference type="Rhea" id="RHEA:54292"/>
        <dbReference type="Rhea" id="RHEA-COMP:11060"/>
        <dbReference type="Rhea" id="RHEA-COMP:13847"/>
        <dbReference type="ChEBI" id="CHEBI:30013"/>
        <dbReference type="ChEBI" id="CHEBI:30616"/>
        <dbReference type="ChEBI" id="CHEBI:33019"/>
        <dbReference type="ChEBI" id="CHEBI:138113"/>
        <dbReference type="EC" id="2.7.7.108"/>
    </reaction>
</comment>
<evidence type="ECO:0000313" key="10">
    <source>
        <dbReference type="Proteomes" id="UP000013280"/>
    </source>
</evidence>
<sequence>MNPYIDPDTGAFYNKLGIKDPDELHQVEYAVTDLRIAELLVKPIPGKFDLEHLKAVHTHIFQDLYEWAGQVRTLDFSKRDPADPNWKSPFAPAASINDVADVITSELQHAGYLKGMKQAEFTAELAATYVKLNYMHPFNEGNGRSTQTFLTLLARDAGYELNYGNVSKDEWNQAAARSMPQTHVRDPGFKRRPDVAPIHEAFAKIVEPQRTRVREPDRDLER</sequence>
<dbReference type="PATRIC" id="fig|1264675.3.peg.5091"/>
<keyword evidence="9" id="KW-0132">Cell division</keyword>
<evidence type="ECO:0000256" key="7">
    <source>
        <dbReference type="ARBA" id="ARBA00048696"/>
    </source>
</evidence>
<keyword evidence="1" id="KW-0808">Transferase</keyword>
<dbReference type="PANTHER" id="PTHR39560:SF1">
    <property type="entry name" value="PROTEIN ADENYLYLTRANSFERASE FIC-RELATED"/>
    <property type="match status" value="1"/>
</dbReference>
<keyword evidence="2" id="KW-0548">Nucleotidyltransferase</keyword>
<organism evidence="9 10">
    <name type="scientific">Ralstonia pickettii OR214</name>
    <dbReference type="NCBI Taxonomy" id="1264675"/>
    <lineage>
        <taxon>Bacteria</taxon>
        <taxon>Pseudomonadati</taxon>
        <taxon>Pseudomonadota</taxon>
        <taxon>Betaproteobacteria</taxon>
        <taxon>Burkholderiales</taxon>
        <taxon>Burkholderiaceae</taxon>
        <taxon>Ralstonia</taxon>
    </lineage>
</organism>